<organism evidence="2 3">
    <name type="scientific">Agrilactobacillus yilanensis</name>
    <dbReference type="NCBI Taxonomy" id="2485997"/>
    <lineage>
        <taxon>Bacteria</taxon>
        <taxon>Bacillati</taxon>
        <taxon>Bacillota</taxon>
        <taxon>Bacilli</taxon>
        <taxon>Lactobacillales</taxon>
        <taxon>Lactobacillaceae</taxon>
        <taxon>Agrilactobacillus</taxon>
    </lineage>
</organism>
<dbReference type="RefSeq" id="WP_125715691.1">
    <property type="nucleotide sequence ID" value="NZ_JBHTOP010000011.1"/>
</dbReference>
<feature type="transmembrane region" description="Helical" evidence="1">
    <location>
        <begin position="381"/>
        <end position="404"/>
    </location>
</feature>
<feature type="transmembrane region" description="Helical" evidence="1">
    <location>
        <begin position="7"/>
        <end position="27"/>
    </location>
</feature>
<reference evidence="3" key="1">
    <citation type="journal article" date="2019" name="Int. J. Syst. Evol. Microbiol.">
        <title>The Global Catalogue of Microorganisms (GCM) 10K type strain sequencing project: providing services to taxonomists for standard genome sequencing and annotation.</title>
        <authorList>
            <consortium name="The Broad Institute Genomics Platform"/>
            <consortium name="The Broad Institute Genome Sequencing Center for Infectious Disease"/>
            <person name="Wu L."/>
            <person name="Ma J."/>
        </authorList>
    </citation>
    <scope>NUCLEOTIDE SEQUENCE [LARGE SCALE GENOMIC DNA]</scope>
    <source>
        <strain evidence="3">CCM 8896</strain>
    </source>
</reference>
<evidence type="ECO:0000313" key="3">
    <source>
        <dbReference type="Proteomes" id="UP001597267"/>
    </source>
</evidence>
<keyword evidence="1" id="KW-1133">Transmembrane helix</keyword>
<protein>
    <recommendedName>
        <fullName evidence="4">Glycosyltransferase RgtA/B/C/D-like domain-containing protein</fullName>
    </recommendedName>
</protein>
<evidence type="ECO:0000313" key="2">
    <source>
        <dbReference type="EMBL" id="MFD1671495.1"/>
    </source>
</evidence>
<feature type="transmembrane region" description="Helical" evidence="1">
    <location>
        <begin position="446"/>
        <end position="465"/>
    </location>
</feature>
<keyword evidence="1" id="KW-0472">Membrane</keyword>
<accession>A0ABW4J7R7</accession>
<keyword evidence="1" id="KW-0812">Transmembrane</keyword>
<dbReference type="Proteomes" id="UP001597267">
    <property type="component" value="Unassembled WGS sequence"/>
</dbReference>
<dbReference type="EMBL" id="JBHTOP010000011">
    <property type="protein sequence ID" value="MFD1671495.1"/>
    <property type="molecule type" value="Genomic_DNA"/>
</dbReference>
<evidence type="ECO:0008006" key="4">
    <source>
        <dbReference type="Google" id="ProtNLM"/>
    </source>
</evidence>
<feature type="transmembrane region" description="Helical" evidence="1">
    <location>
        <begin position="134"/>
        <end position="154"/>
    </location>
</feature>
<feature type="transmembrane region" description="Helical" evidence="1">
    <location>
        <begin position="231"/>
        <end position="251"/>
    </location>
</feature>
<comment type="caution">
    <text evidence="2">The sequence shown here is derived from an EMBL/GenBank/DDBJ whole genome shotgun (WGS) entry which is preliminary data.</text>
</comment>
<gene>
    <name evidence="2" type="ORF">ACFQ5M_05255</name>
</gene>
<sequence>MKIIRKYVSPAALAVGLAAIIVGYLLFWPPINGYADNGGFEKILQANNLYPLHDTNAAYVAQKYGLMHYYNPDFGQPFSTQTIFIQLAILLNRLFYSQQIFDIRFLGLVYLGLFLGGVRLLVKALTKNDRRIRNYLIALLTVFVLGDSSFTLYFNSFYPQAGNLILMVYCVAILLIIAHNQFKRRWLWLALYFLSAFALLMNSYNNKLLYVSLAISALGLFALPKFRLQRFYLAIGIVLIVIGGFWTKSLIPADVAAVDHYQSFTRGVLVESKNPDKKIKAGGIDGQYTLMRNNNYYPDNYTELAPNTAHVQKNLLTKYNLLWVIKYYAGSLHQLQLILNDASKNTMITKLDSVGNYPKSAKKTASAQTKYFTLFSQFMGAFFPTTFGFSILLSVAFIILYFVSLMRTYRQNKVQAVMKLCLVGGMTTMAIVATIGFIFKFGLTNLSQYLSIVALTWDLAFLIFISDSLNHRLWGGGKA</sequence>
<feature type="transmembrane region" description="Helical" evidence="1">
    <location>
        <begin position="103"/>
        <end position="122"/>
    </location>
</feature>
<proteinExistence type="predicted"/>
<keyword evidence="3" id="KW-1185">Reference proteome</keyword>
<evidence type="ECO:0000256" key="1">
    <source>
        <dbReference type="SAM" id="Phobius"/>
    </source>
</evidence>
<name>A0ABW4J7R7_9LACO</name>
<feature type="transmembrane region" description="Helical" evidence="1">
    <location>
        <begin position="160"/>
        <end position="179"/>
    </location>
</feature>
<feature type="transmembrane region" description="Helical" evidence="1">
    <location>
        <begin position="416"/>
        <end position="440"/>
    </location>
</feature>
<feature type="transmembrane region" description="Helical" evidence="1">
    <location>
        <begin position="208"/>
        <end position="224"/>
    </location>
</feature>
<feature type="transmembrane region" description="Helical" evidence="1">
    <location>
        <begin position="186"/>
        <end position="202"/>
    </location>
</feature>